<proteinExistence type="predicted"/>
<comment type="caution">
    <text evidence="2">The sequence shown here is derived from an EMBL/GenBank/DDBJ whole genome shotgun (WGS) entry which is preliminary data.</text>
</comment>
<accession>A0A5B3GDE5</accession>
<name>A0A5B3GDE5_9BACT</name>
<reference evidence="2 3" key="1">
    <citation type="journal article" date="2019" name="Nat. Med.">
        <title>A library of human gut bacterial isolates paired with longitudinal multiomics data enables mechanistic microbiome research.</title>
        <authorList>
            <person name="Poyet M."/>
            <person name="Groussin M."/>
            <person name="Gibbons S.M."/>
            <person name="Avila-Pacheco J."/>
            <person name="Jiang X."/>
            <person name="Kearney S.M."/>
            <person name="Perrotta A.R."/>
            <person name="Berdy B."/>
            <person name="Zhao S."/>
            <person name="Lieberman T.D."/>
            <person name="Swanson P.K."/>
            <person name="Smith M."/>
            <person name="Roesemann S."/>
            <person name="Alexander J.E."/>
            <person name="Rich S.A."/>
            <person name="Livny J."/>
            <person name="Vlamakis H."/>
            <person name="Clish C."/>
            <person name="Bullock K."/>
            <person name="Deik A."/>
            <person name="Scott J."/>
            <person name="Pierce K.A."/>
            <person name="Xavier R.J."/>
            <person name="Alm E.J."/>
        </authorList>
    </citation>
    <scope>NUCLEOTIDE SEQUENCE [LARGE SCALE GENOMIC DNA]</scope>
    <source>
        <strain evidence="2 3">BIOML-A2</strain>
    </source>
</reference>
<dbReference type="SUPFAM" id="SSF48452">
    <property type="entry name" value="TPR-like"/>
    <property type="match status" value="1"/>
</dbReference>
<dbReference type="InterPro" id="IPR041662">
    <property type="entry name" value="SusD-like_2"/>
</dbReference>
<keyword evidence="2" id="KW-0449">Lipoprotein</keyword>
<evidence type="ECO:0000256" key="1">
    <source>
        <dbReference type="SAM" id="SignalP"/>
    </source>
</evidence>
<feature type="signal peptide" evidence="1">
    <location>
        <begin position="1"/>
        <end position="24"/>
    </location>
</feature>
<protein>
    <submittedName>
        <fullName evidence="2">SusD/RagB family nutrient-binding outer membrane lipoprotein</fullName>
    </submittedName>
</protein>
<dbReference type="Gene3D" id="1.25.40.390">
    <property type="match status" value="1"/>
</dbReference>
<evidence type="ECO:0000313" key="2">
    <source>
        <dbReference type="EMBL" id="KAA2371212.1"/>
    </source>
</evidence>
<dbReference type="EMBL" id="VVXK01000004">
    <property type="protein sequence ID" value="KAA2371212.1"/>
    <property type="molecule type" value="Genomic_DNA"/>
</dbReference>
<dbReference type="Proteomes" id="UP000323567">
    <property type="component" value="Unassembled WGS sequence"/>
</dbReference>
<dbReference type="InterPro" id="IPR011990">
    <property type="entry name" value="TPR-like_helical_dom_sf"/>
</dbReference>
<dbReference type="PROSITE" id="PS51257">
    <property type="entry name" value="PROKAR_LIPOPROTEIN"/>
    <property type="match status" value="1"/>
</dbReference>
<evidence type="ECO:0000313" key="3">
    <source>
        <dbReference type="Proteomes" id="UP000323567"/>
    </source>
</evidence>
<feature type="chain" id="PRO_5022813663" evidence="1">
    <location>
        <begin position="25"/>
        <end position="514"/>
    </location>
</feature>
<gene>
    <name evidence="2" type="ORF">F2Y13_04515</name>
</gene>
<keyword evidence="1" id="KW-0732">Signal</keyword>
<dbReference type="Pfam" id="PF12771">
    <property type="entry name" value="SusD-like_2"/>
    <property type="match status" value="1"/>
</dbReference>
<dbReference type="AlphaFoldDB" id="A0A5B3GDE5"/>
<sequence length="514" mass="59144">MNMKRFLSIFFVLPLVFVSCDLTMDEVSQDVNKPTQVHPKTILTQLCITTFGIEYYGVQPYRLAWQWDQRGGGGHFNFQRRNFISEYRRVTWCYDMIREAERLNDPRYIHLAAYFRASWIFDTTRLFGDVPYTEAAQGRFDDPNFSPKYDPQEEIVAGLLRELAAANEALGDYDNTKIDGDVIFGGDIRKWRQLINLYRLRILINCSMKQTIAGERVGELFAGIVGDPEGNPIMGALSDSAIRDEKGNMENYKYYNDNNFVSSYRVSKFVVDWMRERGDMRLPKLAEMMIKLDGKNADPTDLANYKGVIPNPGATGDNNNTDMEDGSQSRLKSKWYLEPVGPSAMNIGYPEQEFILAEAALRGWTDDDPETHYLNGIRAAHEFLGVSSADTRAYLGHEKVQFKGSDTEKLGKIITEKYLNFFMQGGNEAYFELRRTGYPDFSAYLTHNTDQIYNDGYLPLRYRYPQSEIDNNNAQVSEAIKRLDKGDDRNSRMWLLQGSDPLFNPAPFPFRYKN</sequence>
<organism evidence="2 3">
    <name type="scientific">Alistipes shahii</name>
    <dbReference type="NCBI Taxonomy" id="328814"/>
    <lineage>
        <taxon>Bacteria</taxon>
        <taxon>Pseudomonadati</taxon>
        <taxon>Bacteroidota</taxon>
        <taxon>Bacteroidia</taxon>
        <taxon>Bacteroidales</taxon>
        <taxon>Rikenellaceae</taxon>
        <taxon>Alistipes</taxon>
    </lineage>
</organism>